<evidence type="ECO:0000313" key="4">
    <source>
        <dbReference type="Proteomes" id="UP001143543"/>
    </source>
</evidence>
<dbReference type="PANTHER" id="PTHR32182:SF22">
    <property type="entry name" value="ATP-DEPENDENT ENDONUCLEASE, OLD FAMILY-RELATED"/>
    <property type="match status" value="1"/>
</dbReference>
<dbReference type="SUPFAM" id="SSF52540">
    <property type="entry name" value="P-loop containing nucleoside triphosphate hydrolases"/>
    <property type="match status" value="1"/>
</dbReference>
<dbReference type="PANTHER" id="PTHR32182">
    <property type="entry name" value="DNA REPLICATION AND REPAIR PROTEIN RECF"/>
    <property type="match status" value="1"/>
</dbReference>
<gene>
    <name evidence="3" type="ORF">Y10_00640</name>
</gene>
<dbReference type="Proteomes" id="UP001143543">
    <property type="component" value="Unassembled WGS sequence"/>
</dbReference>
<dbReference type="Pfam" id="PF02463">
    <property type="entry name" value="SMC_N"/>
    <property type="match status" value="1"/>
</dbReference>
<dbReference type="InterPro" id="IPR003395">
    <property type="entry name" value="RecF/RecN/SMC_N"/>
</dbReference>
<protein>
    <recommendedName>
        <fullName evidence="2">RecF/RecN/SMC N-terminal domain-containing protein</fullName>
    </recommendedName>
</protein>
<organism evidence="3 4">
    <name type="scientific">Neptunitalea lumnitzerae</name>
    <dbReference type="NCBI Taxonomy" id="2965509"/>
    <lineage>
        <taxon>Bacteria</taxon>
        <taxon>Pseudomonadati</taxon>
        <taxon>Bacteroidota</taxon>
        <taxon>Flavobacteriia</taxon>
        <taxon>Flavobacteriales</taxon>
        <taxon>Flavobacteriaceae</taxon>
        <taxon>Neptunitalea</taxon>
    </lineage>
</organism>
<accession>A0ABQ5MEE6</accession>
<reference evidence="3" key="1">
    <citation type="submission" date="2022-07" db="EMBL/GenBank/DDBJ databases">
        <title>Taxonomy of Novel Oxalotrophic and Methylotrophic Bacteria.</title>
        <authorList>
            <person name="Sahin N."/>
            <person name="Tani A."/>
        </authorList>
    </citation>
    <scope>NUCLEOTIDE SEQUENCE</scope>
    <source>
        <strain evidence="3">Y10</strain>
    </source>
</reference>
<evidence type="ECO:0000256" key="1">
    <source>
        <dbReference type="SAM" id="Coils"/>
    </source>
</evidence>
<comment type="caution">
    <text evidence="3">The sequence shown here is derived from an EMBL/GenBank/DDBJ whole genome shotgun (WGS) entry which is preliminary data.</text>
</comment>
<evidence type="ECO:0000259" key="2">
    <source>
        <dbReference type="Pfam" id="PF02463"/>
    </source>
</evidence>
<dbReference type="RefSeq" id="WP_281763365.1">
    <property type="nucleotide sequence ID" value="NZ_BRVO01000001.1"/>
</dbReference>
<keyword evidence="1" id="KW-0175">Coiled coil</keyword>
<dbReference type="Gene3D" id="3.40.50.300">
    <property type="entry name" value="P-loop containing nucleotide triphosphate hydrolases"/>
    <property type="match status" value="1"/>
</dbReference>
<feature type="domain" description="RecF/RecN/SMC N-terminal" evidence="2">
    <location>
        <begin position="3"/>
        <end position="334"/>
    </location>
</feature>
<evidence type="ECO:0000313" key="3">
    <source>
        <dbReference type="EMBL" id="GLB47696.1"/>
    </source>
</evidence>
<sequence>MRITEIEINNFRAFYGKHTISLDKDGKNLMVYGENGSGKSSFFLALKTFFESAAKPVNLQALENIFIPQKDKDTASLKFVVKQDDKASSSTTIEINVKNNEITGPEKLLIADANKIKGFFDYKSLLKTHLVETKNVNLFDLLVFNILAEQENRVTTKQIGKEWESIVYDSHELRQGVHVRNRLRTNIANFNLGVDEKIKAIEKDTNTFIQSFGYNIDVKFNYIGISYHGRRDIRDKSIEVVIDFFKKPIAQHQHFLNEARLSALAISLYLATVKSNPSQGVLKTLVLDDLLIGLDMSNRLPLLDIIKNHFQDDFQIIMTTYDKVWFELVKNYFGESKWKYIDIFSKRLNDNNFEIPIIKQNTDYIEQAEHYLKEKDFKASAVYVRSEFEKLVNNICDKHNLLVKYKANSKELKSDDFWKAIKTQTNIDDALIAEVETCRGTVMNPFSHHDLTKPVFEAELKKSIEVVKKLKTPPFSKDASKTYEKLSLAIKDLEAKIVQKDDTIKQMSKKFSKTT</sequence>
<feature type="coiled-coil region" evidence="1">
    <location>
        <begin position="476"/>
        <end position="510"/>
    </location>
</feature>
<name>A0ABQ5MEE6_9FLAO</name>
<keyword evidence="4" id="KW-1185">Reference proteome</keyword>
<dbReference type="EMBL" id="BRVO01000001">
    <property type="protein sequence ID" value="GLB47696.1"/>
    <property type="molecule type" value="Genomic_DNA"/>
</dbReference>
<dbReference type="InterPro" id="IPR027417">
    <property type="entry name" value="P-loop_NTPase"/>
</dbReference>
<proteinExistence type="predicted"/>